<dbReference type="InterPro" id="IPR036638">
    <property type="entry name" value="HLH_DNA-bd_sf"/>
</dbReference>
<feature type="domain" description="PAS" evidence="2">
    <location>
        <begin position="152"/>
        <end position="204"/>
    </location>
</feature>
<dbReference type="EMBL" id="JH992984">
    <property type="protein sequence ID" value="EKX48938.1"/>
    <property type="molecule type" value="Genomic_DNA"/>
</dbReference>
<feature type="domain" description="BHLH" evidence="3">
    <location>
        <begin position="54"/>
        <end position="108"/>
    </location>
</feature>
<organism evidence="4">
    <name type="scientific">Guillardia theta (strain CCMP2712)</name>
    <name type="common">Cryptophyte</name>
    <dbReference type="NCBI Taxonomy" id="905079"/>
    <lineage>
        <taxon>Eukaryota</taxon>
        <taxon>Cryptophyceae</taxon>
        <taxon>Pyrenomonadales</taxon>
        <taxon>Geminigeraceae</taxon>
        <taxon>Guillardia</taxon>
    </lineage>
</organism>
<protein>
    <recommendedName>
        <fullName evidence="7">BHLH domain-containing protein</fullName>
    </recommendedName>
</protein>
<dbReference type="EnsemblProtists" id="EKX48938">
    <property type="protein sequence ID" value="EKX48938"/>
    <property type="gene ID" value="GUITHDRAFT_162355"/>
</dbReference>
<dbReference type="Pfam" id="PF13426">
    <property type="entry name" value="PAS_9"/>
    <property type="match status" value="1"/>
</dbReference>
<dbReference type="HOGENOM" id="CLU_079227_0_0_1"/>
<dbReference type="SUPFAM" id="SSF55785">
    <property type="entry name" value="PYP-like sensor domain (PAS domain)"/>
    <property type="match status" value="1"/>
</dbReference>
<evidence type="ECO:0000259" key="2">
    <source>
        <dbReference type="PROSITE" id="PS50112"/>
    </source>
</evidence>
<sequence length="306" mass="33774">MDQSMQYQQEMARLQAQRQQQQRDQDFGESDGDSDDDDDQPGQKRARKSGELPDRKEKHKVVEQKRREKTKELLADLQDLLPNTEDAGATNLTMNTVLQCAIDFLTQRQANGDSKDTAADDSNANNGGLDIDVAYRSGFMMASMGIAYAGVDGTILEVNPAFATMLGYSADQRHKLIGRTLFSLTTPQDMQNTLKAVSRLLSGELTHTTLTEHCIRQDGSSGFFSVEMNCLWKNNKAHCIVCFIRPADEGPQTRQSMPSMDAMGGYNQGMSAQGMPGMPMQGIPISDSMGGQMSHLNQVNMNGKPY</sequence>
<dbReference type="OrthoDB" id="10396855at2759"/>
<dbReference type="Pfam" id="PF00010">
    <property type="entry name" value="HLH"/>
    <property type="match status" value="1"/>
</dbReference>
<dbReference type="NCBIfam" id="TIGR00229">
    <property type="entry name" value="sensory_box"/>
    <property type="match status" value="1"/>
</dbReference>
<feature type="compositionally biased region" description="Acidic residues" evidence="1">
    <location>
        <begin position="27"/>
        <end position="40"/>
    </location>
</feature>
<accession>L1JK97</accession>
<feature type="compositionally biased region" description="Basic and acidic residues" evidence="1">
    <location>
        <begin position="48"/>
        <end position="69"/>
    </location>
</feature>
<dbReference type="PROSITE" id="PS50112">
    <property type="entry name" value="PAS"/>
    <property type="match status" value="1"/>
</dbReference>
<proteinExistence type="predicted"/>
<dbReference type="InterPro" id="IPR000014">
    <property type="entry name" value="PAS"/>
</dbReference>
<dbReference type="PROSITE" id="PS50888">
    <property type="entry name" value="BHLH"/>
    <property type="match status" value="1"/>
</dbReference>
<gene>
    <name evidence="4" type="ORF">GUITHDRAFT_162355</name>
</gene>
<dbReference type="CDD" id="cd00130">
    <property type="entry name" value="PAS"/>
    <property type="match status" value="1"/>
</dbReference>
<evidence type="ECO:0000313" key="5">
    <source>
        <dbReference type="EnsemblProtists" id="EKX48938"/>
    </source>
</evidence>
<dbReference type="PaxDb" id="55529-EKX48938"/>
<evidence type="ECO:0000313" key="4">
    <source>
        <dbReference type="EMBL" id="EKX48938.1"/>
    </source>
</evidence>
<feature type="non-terminal residue" evidence="4">
    <location>
        <position position="306"/>
    </location>
</feature>
<dbReference type="GO" id="GO:0046983">
    <property type="term" value="F:protein dimerization activity"/>
    <property type="evidence" value="ECO:0007669"/>
    <property type="project" value="InterPro"/>
</dbReference>
<dbReference type="SUPFAM" id="SSF47459">
    <property type="entry name" value="HLH, helix-loop-helix DNA-binding domain"/>
    <property type="match status" value="1"/>
</dbReference>
<keyword evidence="6" id="KW-1185">Reference proteome</keyword>
<dbReference type="AlphaFoldDB" id="L1JK97"/>
<dbReference type="Gene3D" id="3.30.450.20">
    <property type="entry name" value="PAS domain"/>
    <property type="match status" value="1"/>
</dbReference>
<dbReference type="SMART" id="SM00353">
    <property type="entry name" value="HLH"/>
    <property type="match status" value="1"/>
</dbReference>
<feature type="region of interest" description="Disordered" evidence="1">
    <location>
        <begin position="1"/>
        <end position="69"/>
    </location>
</feature>
<evidence type="ECO:0000313" key="6">
    <source>
        <dbReference type="Proteomes" id="UP000011087"/>
    </source>
</evidence>
<evidence type="ECO:0008006" key="7">
    <source>
        <dbReference type="Google" id="ProtNLM"/>
    </source>
</evidence>
<reference evidence="4 6" key="1">
    <citation type="journal article" date="2012" name="Nature">
        <title>Algal genomes reveal evolutionary mosaicism and the fate of nucleomorphs.</title>
        <authorList>
            <consortium name="DOE Joint Genome Institute"/>
            <person name="Curtis B.A."/>
            <person name="Tanifuji G."/>
            <person name="Burki F."/>
            <person name="Gruber A."/>
            <person name="Irimia M."/>
            <person name="Maruyama S."/>
            <person name="Arias M.C."/>
            <person name="Ball S.G."/>
            <person name="Gile G.H."/>
            <person name="Hirakawa Y."/>
            <person name="Hopkins J.F."/>
            <person name="Kuo A."/>
            <person name="Rensing S.A."/>
            <person name="Schmutz J."/>
            <person name="Symeonidi A."/>
            <person name="Elias M."/>
            <person name="Eveleigh R.J."/>
            <person name="Herman E.K."/>
            <person name="Klute M.J."/>
            <person name="Nakayama T."/>
            <person name="Obornik M."/>
            <person name="Reyes-Prieto A."/>
            <person name="Armbrust E.V."/>
            <person name="Aves S.J."/>
            <person name="Beiko R.G."/>
            <person name="Coutinho P."/>
            <person name="Dacks J.B."/>
            <person name="Durnford D.G."/>
            <person name="Fast N.M."/>
            <person name="Green B.R."/>
            <person name="Grisdale C.J."/>
            <person name="Hempel F."/>
            <person name="Henrissat B."/>
            <person name="Hoppner M.P."/>
            <person name="Ishida K."/>
            <person name="Kim E."/>
            <person name="Koreny L."/>
            <person name="Kroth P.G."/>
            <person name="Liu Y."/>
            <person name="Malik S.B."/>
            <person name="Maier U.G."/>
            <person name="McRose D."/>
            <person name="Mock T."/>
            <person name="Neilson J.A."/>
            <person name="Onodera N.T."/>
            <person name="Poole A.M."/>
            <person name="Pritham E.J."/>
            <person name="Richards T.A."/>
            <person name="Rocap G."/>
            <person name="Roy S.W."/>
            <person name="Sarai C."/>
            <person name="Schaack S."/>
            <person name="Shirato S."/>
            <person name="Slamovits C.H."/>
            <person name="Spencer D.F."/>
            <person name="Suzuki S."/>
            <person name="Worden A.Z."/>
            <person name="Zauner S."/>
            <person name="Barry K."/>
            <person name="Bell C."/>
            <person name="Bharti A.K."/>
            <person name="Crow J.A."/>
            <person name="Grimwood J."/>
            <person name="Kramer R."/>
            <person name="Lindquist E."/>
            <person name="Lucas S."/>
            <person name="Salamov A."/>
            <person name="McFadden G.I."/>
            <person name="Lane C.E."/>
            <person name="Keeling P.J."/>
            <person name="Gray M.W."/>
            <person name="Grigoriev I.V."/>
            <person name="Archibald J.M."/>
        </authorList>
    </citation>
    <scope>NUCLEOTIDE SEQUENCE</scope>
    <source>
        <strain evidence="4 6">CCMP2712</strain>
    </source>
</reference>
<dbReference type="InterPro" id="IPR011598">
    <property type="entry name" value="bHLH_dom"/>
</dbReference>
<feature type="compositionally biased region" description="Low complexity" evidence="1">
    <location>
        <begin position="8"/>
        <end position="20"/>
    </location>
</feature>
<dbReference type="KEGG" id="gtt:GUITHDRAFT_162355"/>
<reference evidence="6" key="2">
    <citation type="submission" date="2012-11" db="EMBL/GenBank/DDBJ databases">
        <authorList>
            <person name="Kuo A."/>
            <person name="Curtis B.A."/>
            <person name="Tanifuji G."/>
            <person name="Burki F."/>
            <person name="Gruber A."/>
            <person name="Irimia M."/>
            <person name="Maruyama S."/>
            <person name="Arias M.C."/>
            <person name="Ball S.G."/>
            <person name="Gile G.H."/>
            <person name="Hirakawa Y."/>
            <person name="Hopkins J.F."/>
            <person name="Rensing S.A."/>
            <person name="Schmutz J."/>
            <person name="Symeonidi A."/>
            <person name="Elias M."/>
            <person name="Eveleigh R.J."/>
            <person name="Herman E.K."/>
            <person name="Klute M.J."/>
            <person name="Nakayama T."/>
            <person name="Obornik M."/>
            <person name="Reyes-Prieto A."/>
            <person name="Armbrust E.V."/>
            <person name="Aves S.J."/>
            <person name="Beiko R.G."/>
            <person name="Coutinho P."/>
            <person name="Dacks J.B."/>
            <person name="Durnford D.G."/>
            <person name="Fast N.M."/>
            <person name="Green B.R."/>
            <person name="Grisdale C."/>
            <person name="Hempe F."/>
            <person name="Henrissat B."/>
            <person name="Hoppner M.P."/>
            <person name="Ishida K.-I."/>
            <person name="Kim E."/>
            <person name="Koreny L."/>
            <person name="Kroth P.G."/>
            <person name="Liu Y."/>
            <person name="Malik S.-B."/>
            <person name="Maier U.G."/>
            <person name="McRose D."/>
            <person name="Mock T."/>
            <person name="Neilson J.A."/>
            <person name="Onodera N.T."/>
            <person name="Poole A.M."/>
            <person name="Pritham E.J."/>
            <person name="Richards T.A."/>
            <person name="Rocap G."/>
            <person name="Roy S.W."/>
            <person name="Sarai C."/>
            <person name="Schaack S."/>
            <person name="Shirato S."/>
            <person name="Slamovits C.H."/>
            <person name="Spencer D.F."/>
            <person name="Suzuki S."/>
            <person name="Worden A.Z."/>
            <person name="Zauner S."/>
            <person name="Barry K."/>
            <person name="Bell C."/>
            <person name="Bharti A.K."/>
            <person name="Crow J.A."/>
            <person name="Grimwood J."/>
            <person name="Kramer R."/>
            <person name="Lindquist E."/>
            <person name="Lucas S."/>
            <person name="Salamov A."/>
            <person name="McFadden G.I."/>
            <person name="Lane C.E."/>
            <person name="Keeling P.J."/>
            <person name="Gray M.W."/>
            <person name="Grigoriev I.V."/>
            <person name="Archibald J.M."/>
        </authorList>
    </citation>
    <scope>NUCLEOTIDE SEQUENCE</scope>
    <source>
        <strain evidence="6">CCMP2712</strain>
    </source>
</reference>
<dbReference type="RefSeq" id="XP_005835918.1">
    <property type="nucleotide sequence ID" value="XM_005835861.1"/>
</dbReference>
<dbReference type="Gene3D" id="4.10.280.10">
    <property type="entry name" value="Helix-loop-helix DNA-binding domain"/>
    <property type="match status" value="1"/>
</dbReference>
<reference evidence="5" key="3">
    <citation type="submission" date="2015-06" db="UniProtKB">
        <authorList>
            <consortium name="EnsemblProtists"/>
        </authorList>
    </citation>
    <scope>IDENTIFICATION</scope>
</reference>
<dbReference type="InterPro" id="IPR035965">
    <property type="entry name" value="PAS-like_dom_sf"/>
</dbReference>
<name>L1JK97_GUITC</name>
<evidence type="ECO:0000256" key="1">
    <source>
        <dbReference type="SAM" id="MobiDB-lite"/>
    </source>
</evidence>
<evidence type="ECO:0000259" key="3">
    <source>
        <dbReference type="PROSITE" id="PS50888"/>
    </source>
</evidence>
<dbReference type="Proteomes" id="UP000011087">
    <property type="component" value="Unassembled WGS sequence"/>
</dbReference>
<dbReference type="GeneID" id="17305531"/>